<protein>
    <submittedName>
        <fullName evidence="1">Uncharacterized protein</fullName>
    </submittedName>
</protein>
<evidence type="ECO:0000313" key="1">
    <source>
        <dbReference type="EMBL" id="GGN78410.1"/>
    </source>
</evidence>
<dbReference type="EMBL" id="BMLM01000001">
    <property type="protein sequence ID" value="GGN78410.1"/>
    <property type="molecule type" value="Genomic_DNA"/>
</dbReference>
<gene>
    <name evidence="1" type="ORF">GCM10010968_04170</name>
</gene>
<proteinExistence type="predicted"/>
<comment type="caution">
    <text evidence="1">The sequence shown here is derived from an EMBL/GenBank/DDBJ whole genome shotgun (WGS) entry which is preliminary data.</text>
</comment>
<reference evidence="2" key="1">
    <citation type="journal article" date="2019" name="Int. J. Syst. Evol. Microbiol.">
        <title>The Global Catalogue of Microorganisms (GCM) 10K type strain sequencing project: providing services to taxonomists for standard genome sequencing and annotation.</title>
        <authorList>
            <consortium name="The Broad Institute Genomics Platform"/>
            <consortium name="The Broad Institute Genome Sequencing Center for Infectious Disease"/>
            <person name="Wu L."/>
            <person name="Ma J."/>
        </authorList>
    </citation>
    <scope>NUCLEOTIDE SEQUENCE [LARGE SCALE GENOMIC DNA]</scope>
    <source>
        <strain evidence="2">CGMCC 1.6960</strain>
    </source>
</reference>
<sequence>MEFRWEDGALRRDGEAVALTERGFWGREAAFEVDGVRWTLRTERDALVAAGEDGGALRLDDRRLWPARRSLATALGELDLVRTTSLFGALCFDLEHEGERIGRIAPHGPWRYRPGLDADRPLDPALVAFLLWAASRIDGRRITRVPAGGGMSAQGG</sequence>
<keyword evidence="2" id="KW-1185">Reference proteome</keyword>
<dbReference type="Proteomes" id="UP000626982">
    <property type="component" value="Unassembled WGS sequence"/>
</dbReference>
<organism evidence="1 2">
    <name type="scientific">Agrococcus terreus</name>
    <dbReference type="NCBI Taxonomy" id="574649"/>
    <lineage>
        <taxon>Bacteria</taxon>
        <taxon>Bacillati</taxon>
        <taxon>Actinomycetota</taxon>
        <taxon>Actinomycetes</taxon>
        <taxon>Micrococcales</taxon>
        <taxon>Microbacteriaceae</taxon>
        <taxon>Agrococcus</taxon>
    </lineage>
</organism>
<name>A0ABQ2KDN5_9MICO</name>
<accession>A0ABQ2KDN5</accession>
<dbReference type="RefSeq" id="WP_188715522.1">
    <property type="nucleotide sequence ID" value="NZ_BAABBD010000001.1"/>
</dbReference>
<evidence type="ECO:0000313" key="2">
    <source>
        <dbReference type="Proteomes" id="UP000626982"/>
    </source>
</evidence>